<comment type="caution">
    <text evidence="6">The sequence shown here is derived from an EMBL/GenBank/DDBJ whole genome shotgun (WGS) entry which is preliminary data.</text>
</comment>
<sequence>MLKRKDAGLAPARRRIRNLKLNKDIVLSPLSARIPAARKPKGRWKHFLKVLSAKEKLVFFLLLISSACSLIYLARSFYIKNTVEIASEGGIFIEASVGQPRFLNPVYANSDPDRDLTELVFSGLMKYDKNMKIIPDLAESYPSVENGERTYIFKIRQDALWHDGEKVTADDIVFTVKTIQNPAIKSPYLANWVGVLAEKVDDYTVKFILQKPYAAFLENCALKIIPKHIWEEISSESFAFQSYNLEEAVGSGLYRIKKVERNNEKVESVLLEKNPKFYGDKPYISAIKFLFFSSQEEAERAAEKGKANGFSSDSPKEGWTETAVFLPRYFAVFFNSANSGILKDPKIRQALAYGTDKSAFKKPASSPLLPEFYGFDIPSEYEYNLEMAQKLAEEMGYKDEDGNGIRELTIEKEPSFSFKSRLSSGSQGNEVRELQRCLGIEETGYFGEQTKIAVNQFQEKYSEEILAPAGYSSPTGSVGPSTREKLNEICFSKLGETKELKITLATVDQPGMKRIAETLKSQWAKIGLNLEISAYPISQLEQDIIRSRNYEALLFGEVLGAIPDPFPFWHSSQKNDPGLNLSSYENKKVDELLEDARKSSDEAERKEKLEDFQEIIIQDIPAIFLYSPESLYLTSNVKGISDKKAVNSSKRFLDVEEWYIKTKRAFK</sequence>
<proteinExistence type="inferred from homology"/>
<accession>A0A1G2EPI6</accession>
<dbReference type="GO" id="GO:0015833">
    <property type="term" value="P:peptide transport"/>
    <property type="evidence" value="ECO:0007669"/>
    <property type="project" value="TreeGrafter"/>
</dbReference>
<dbReference type="Gene3D" id="3.40.190.10">
    <property type="entry name" value="Periplasmic binding protein-like II"/>
    <property type="match status" value="1"/>
</dbReference>
<gene>
    <name evidence="6" type="ORF">A2365_01035</name>
</gene>
<evidence type="ECO:0000313" key="7">
    <source>
        <dbReference type="Proteomes" id="UP000177740"/>
    </source>
</evidence>
<evidence type="ECO:0000313" key="6">
    <source>
        <dbReference type="EMBL" id="OGZ27281.1"/>
    </source>
</evidence>
<dbReference type="EMBL" id="MHMM01000008">
    <property type="protein sequence ID" value="OGZ27281.1"/>
    <property type="molecule type" value="Genomic_DNA"/>
</dbReference>
<dbReference type="InterPro" id="IPR039424">
    <property type="entry name" value="SBP_5"/>
</dbReference>
<feature type="transmembrane region" description="Helical" evidence="4">
    <location>
        <begin position="57"/>
        <end position="78"/>
    </location>
</feature>
<evidence type="ECO:0000256" key="4">
    <source>
        <dbReference type="SAM" id="Phobius"/>
    </source>
</evidence>
<dbReference type="Gene3D" id="3.10.105.10">
    <property type="entry name" value="Dipeptide-binding Protein, Domain 3"/>
    <property type="match status" value="1"/>
</dbReference>
<dbReference type="CDD" id="cd08513">
    <property type="entry name" value="PBP2_thermophilic_Hb8_like"/>
    <property type="match status" value="1"/>
</dbReference>
<evidence type="ECO:0000256" key="3">
    <source>
        <dbReference type="ARBA" id="ARBA00022729"/>
    </source>
</evidence>
<keyword evidence="4" id="KW-0812">Transmembrane</keyword>
<evidence type="ECO:0000256" key="1">
    <source>
        <dbReference type="ARBA" id="ARBA00005695"/>
    </source>
</evidence>
<keyword evidence="4" id="KW-0472">Membrane</keyword>
<protein>
    <recommendedName>
        <fullName evidence="5">Solute-binding protein family 5 domain-containing protein</fullName>
    </recommendedName>
</protein>
<dbReference type="GO" id="GO:0042597">
    <property type="term" value="C:periplasmic space"/>
    <property type="evidence" value="ECO:0007669"/>
    <property type="project" value="UniProtKB-ARBA"/>
</dbReference>
<evidence type="ECO:0000256" key="2">
    <source>
        <dbReference type="ARBA" id="ARBA00022448"/>
    </source>
</evidence>
<dbReference type="Proteomes" id="UP000177740">
    <property type="component" value="Unassembled WGS sequence"/>
</dbReference>
<dbReference type="PANTHER" id="PTHR30290">
    <property type="entry name" value="PERIPLASMIC BINDING COMPONENT OF ABC TRANSPORTER"/>
    <property type="match status" value="1"/>
</dbReference>
<dbReference type="InterPro" id="IPR000914">
    <property type="entry name" value="SBP_5_dom"/>
</dbReference>
<dbReference type="PANTHER" id="PTHR30290:SF9">
    <property type="entry name" value="OLIGOPEPTIDE-BINDING PROTEIN APPA"/>
    <property type="match status" value="1"/>
</dbReference>
<feature type="domain" description="Solute-binding protein family 5" evidence="5">
    <location>
        <begin position="132"/>
        <end position="413"/>
    </location>
</feature>
<name>A0A1G2EPI6_9BACT</name>
<dbReference type="SUPFAM" id="SSF47090">
    <property type="entry name" value="PGBD-like"/>
    <property type="match status" value="1"/>
</dbReference>
<dbReference type="PIRSF" id="PIRSF002741">
    <property type="entry name" value="MppA"/>
    <property type="match status" value="1"/>
</dbReference>
<keyword evidence="3" id="KW-0732">Signal</keyword>
<organism evidence="6 7">
    <name type="scientific">Candidatus Nealsonbacteria bacterium RIFOXYB1_FULL_40_15</name>
    <dbReference type="NCBI Taxonomy" id="1801677"/>
    <lineage>
        <taxon>Bacteria</taxon>
        <taxon>Candidatus Nealsoniibacteriota</taxon>
    </lineage>
</organism>
<dbReference type="STRING" id="1801677.A2365_01035"/>
<comment type="similarity">
    <text evidence="1">Belongs to the bacterial solute-binding protein 5 family.</text>
</comment>
<dbReference type="InterPro" id="IPR030678">
    <property type="entry name" value="Peptide/Ni-bd"/>
</dbReference>
<dbReference type="GO" id="GO:0043190">
    <property type="term" value="C:ATP-binding cassette (ABC) transporter complex"/>
    <property type="evidence" value="ECO:0007669"/>
    <property type="project" value="InterPro"/>
</dbReference>
<dbReference type="AlphaFoldDB" id="A0A1G2EPI6"/>
<dbReference type="Pfam" id="PF00496">
    <property type="entry name" value="SBP_bac_5"/>
    <property type="match status" value="1"/>
</dbReference>
<dbReference type="Gene3D" id="1.10.101.10">
    <property type="entry name" value="PGBD-like superfamily/PGBD"/>
    <property type="match status" value="1"/>
</dbReference>
<reference evidence="6 7" key="1">
    <citation type="journal article" date="2016" name="Nat. Commun.">
        <title>Thousands of microbial genomes shed light on interconnected biogeochemical processes in an aquifer system.</title>
        <authorList>
            <person name="Anantharaman K."/>
            <person name="Brown C.T."/>
            <person name="Hug L.A."/>
            <person name="Sharon I."/>
            <person name="Castelle C.J."/>
            <person name="Probst A.J."/>
            <person name="Thomas B.C."/>
            <person name="Singh A."/>
            <person name="Wilkins M.J."/>
            <person name="Karaoz U."/>
            <person name="Brodie E.L."/>
            <person name="Williams K.H."/>
            <person name="Hubbard S.S."/>
            <person name="Banfield J.F."/>
        </authorList>
    </citation>
    <scope>NUCLEOTIDE SEQUENCE [LARGE SCALE GENOMIC DNA]</scope>
</reference>
<dbReference type="InterPro" id="IPR036366">
    <property type="entry name" value="PGBDSf"/>
</dbReference>
<dbReference type="GO" id="GO:1904680">
    <property type="term" value="F:peptide transmembrane transporter activity"/>
    <property type="evidence" value="ECO:0007669"/>
    <property type="project" value="TreeGrafter"/>
</dbReference>
<dbReference type="SUPFAM" id="SSF53850">
    <property type="entry name" value="Periplasmic binding protein-like II"/>
    <property type="match status" value="2"/>
</dbReference>
<keyword evidence="4" id="KW-1133">Transmembrane helix</keyword>
<dbReference type="InterPro" id="IPR036365">
    <property type="entry name" value="PGBD-like_sf"/>
</dbReference>
<keyword evidence="2" id="KW-0813">Transport</keyword>
<evidence type="ECO:0000259" key="5">
    <source>
        <dbReference type="Pfam" id="PF00496"/>
    </source>
</evidence>